<evidence type="ECO:0000256" key="2">
    <source>
        <dbReference type="ARBA" id="ARBA00006645"/>
    </source>
</evidence>
<dbReference type="InterPro" id="IPR001631">
    <property type="entry name" value="TopoI"/>
</dbReference>
<dbReference type="Gene3D" id="3.30.66.10">
    <property type="entry name" value="DNA topoisomerase I domain"/>
    <property type="match status" value="1"/>
</dbReference>
<dbReference type="Pfam" id="PF21338">
    <property type="entry name" value="Top1B_N_bact"/>
    <property type="match status" value="1"/>
</dbReference>
<accession>A0ABY6DM16</accession>
<dbReference type="EMBL" id="CP106753">
    <property type="protein sequence ID" value="UXY15391.1"/>
    <property type="molecule type" value="Genomic_DNA"/>
</dbReference>
<organism evidence="9 10">
    <name type="scientific">Chitiniphilus purpureus</name>
    <dbReference type="NCBI Taxonomy" id="2981137"/>
    <lineage>
        <taxon>Bacteria</taxon>
        <taxon>Pseudomonadati</taxon>
        <taxon>Pseudomonadota</taxon>
        <taxon>Betaproteobacteria</taxon>
        <taxon>Neisseriales</taxon>
        <taxon>Chitinibacteraceae</taxon>
        <taxon>Chitiniphilus</taxon>
    </lineage>
</organism>
<dbReference type="RefSeq" id="WP_263124798.1">
    <property type="nucleotide sequence ID" value="NZ_CP106753.1"/>
</dbReference>
<evidence type="ECO:0000259" key="7">
    <source>
        <dbReference type="Pfam" id="PF01028"/>
    </source>
</evidence>
<dbReference type="EC" id="5.6.2.1" evidence="3"/>
<keyword evidence="5" id="KW-0238">DNA-binding</keyword>
<dbReference type="InterPro" id="IPR014711">
    <property type="entry name" value="TopoI_cat_a-hlx-sub_euk"/>
</dbReference>
<reference evidence="9" key="1">
    <citation type="submission" date="2022-10" db="EMBL/GenBank/DDBJ databases">
        <title>Chitiniphilus purpureus sp. nov., a novel chitin-degrading bacterium isolated from crawfish pond sediment.</title>
        <authorList>
            <person name="Li K."/>
        </authorList>
    </citation>
    <scope>NUCLEOTIDE SEQUENCE</scope>
    <source>
        <strain evidence="9">CD1</strain>
    </source>
</reference>
<keyword evidence="4" id="KW-0799">Topoisomerase</keyword>
<dbReference type="SUPFAM" id="SSF55869">
    <property type="entry name" value="DNA topoisomerase I domain"/>
    <property type="match status" value="1"/>
</dbReference>
<dbReference type="InterPro" id="IPR013500">
    <property type="entry name" value="TopoI_cat_euk"/>
</dbReference>
<dbReference type="SUPFAM" id="SSF56349">
    <property type="entry name" value="DNA breaking-rejoining enzymes"/>
    <property type="match status" value="1"/>
</dbReference>
<dbReference type="InterPro" id="IPR011010">
    <property type="entry name" value="DNA_brk_join_enz"/>
</dbReference>
<comment type="catalytic activity">
    <reaction evidence="1">
        <text>ATP-independent breakage of single-stranded DNA, followed by passage and rejoining.</text>
        <dbReference type="EC" id="5.6.2.1"/>
    </reaction>
</comment>
<evidence type="ECO:0000256" key="4">
    <source>
        <dbReference type="ARBA" id="ARBA00023029"/>
    </source>
</evidence>
<dbReference type="Gene3D" id="1.10.132.120">
    <property type="match status" value="1"/>
</dbReference>
<evidence type="ECO:0000259" key="8">
    <source>
        <dbReference type="Pfam" id="PF21338"/>
    </source>
</evidence>
<evidence type="ECO:0000256" key="6">
    <source>
        <dbReference type="ARBA" id="ARBA00023235"/>
    </source>
</evidence>
<dbReference type="Proteomes" id="UP001061302">
    <property type="component" value="Chromosome"/>
</dbReference>
<dbReference type="PRINTS" id="PR00416">
    <property type="entry name" value="EUTPISMRASEI"/>
</dbReference>
<sequence>MIEPPELVRVSADAPGYRRIRCGRGFRYVDPDGANVRDPAILARIRALAIPPAWERVWICMVPHGHLQATGYDSKGRKQYRYHEEWQVHRAADKFAHLARFARALPRLRQRVARDLAAHGLPRSKVLAALVRLLEATLVRVGNEEYARANRSFGLTTLRKRHVQLGSSVVQLRFRGKSGVEHRIQFRDRTLAGVLRRCMELPGAQVFRYRDAQGVVRRLTSTDVNDYLRDASGTQATAKDFRTWGATREATALCLAHPPCRNATEAKRCTKAIVDAVAGRLGNTPAVCRSAYIHPAVLTHFANAWCDGREPPGLPRVRGLDRTERVTLALIEARAD</sequence>
<dbReference type="PROSITE" id="PS52038">
    <property type="entry name" value="TOPO_IB_2"/>
    <property type="match status" value="1"/>
</dbReference>
<evidence type="ECO:0000313" key="9">
    <source>
        <dbReference type="EMBL" id="UXY15391.1"/>
    </source>
</evidence>
<protein>
    <recommendedName>
        <fullName evidence="3">DNA topoisomerase</fullName>
        <ecNumber evidence="3">5.6.2.1</ecNumber>
    </recommendedName>
</protein>
<dbReference type="Pfam" id="PF01028">
    <property type="entry name" value="Topoisom_I"/>
    <property type="match status" value="1"/>
</dbReference>
<evidence type="ECO:0000313" key="10">
    <source>
        <dbReference type="Proteomes" id="UP001061302"/>
    </source>
</evidence>
<name>A0ABY6DM16_9NEIS</name>
<keyword evidence="6" id="KW-0413">Isomerase</keyword>
<gene>
    <name evidence="9" type="ORF">N8I74_19100</name>
</gene>
<evidence type="ECO:0000256" key="5">
    <source>
        <dbReference type="ARBA" id="ARBA00023125"/>
    </source>
</evidence>
<feature type="domain" description="DNA topoisomerase IB N-terminal" evidence="8">
    <location>
        <begin position="25"/>
        <end position="73"/>
    </location>
</feature>
<proteinExistence type="inferred from homology"/>
<evidence type="ECO:0000256" key="3">
    <source>
        <dbReference type="ARBA" id="ARBA00012891"/>
    </source>
</evidence>
<comment type="similarity">
    <text evidence="2">Belongs to the type IB topoisomerase family.</text>
</comment>
<keyword evidence="10" id="KW-1185">Reference proteome</keyword>
<dbReference type="Gene3D" id="3.90.15.10">
    <property type="entry name" value="Topoisomerase I, Chain A, domain 3"/>
    <property type="match status" value="1"/>
</dbReference>
<dbReference type="InterPro" id="IPR035447">
    <property type="entry name" value="DNA_topo_I_N_sf"/>
</dbReference>
<dbReference type="InterPro" id="IPR049331">
    <property type="entry name" value="Top1B_N_bact"/>
</dbReference>
<evidence type="ECO:0000256" key="1">
    <source>
        <dbReference type="ARBA" id="ARBA00000213"/>
    </source>
</evidence>
<feature type="domain" description="DNA topoisomerase I catalytic core eukaryotic-type" evidence="7">
    <location>
        <begin position="89"/>
        <end position="296"/>
    </location>
</feature>